<evidence type="ECO:0000313" key="4">
    <source>
        <dbReference type="EMBL" id="MBD8514542.1"/>
    </source>
</evidence>
<dbReference type="InterPro" id="IPR029018">
    <property type="entry name" value="Hex-like_dom2"/>
</dbReference>
<name>A0ABR9BPW8_9GAMM</name>
<evidence type="ECO:0000313" key="5">
    <source>
        <dbReference type="Proteomes" id="UP000649768"/>
    </source>
</evidence>
<dbReference type="PANTHER" id="PTHR22600">
    <property type="entry name" value="BETA-HEXOSAMINIDASE"/>
    <property type="match status" value="1"/>
</dbReference>
<dbReference type="InterPro" id="IPR015883">
    <property type="entry name" value="Glyco_hydro_20_cat"/>
</dbReference>
<dbReference type="RefSeq" id="WP_192017169.1">
    <property type="nucleotide sequence ID" value="NZ_JACYTP010000014.1"/>
</dbReference>
<gene>
    <name evidence="4" type="ORF">IFO68_17810</name>
</gene>
<keyword evidence="5" id="KW-1185">Reference proteome</keyword>
<protein>
    <submittedName>
        <fullName evidence="4">Family 20 glycosylhydrolase</fullName>
    </submittedName>
</protein>
<dbReference type="SUPFAM" id="SSF55545">
    <property type="entry name" value="beta-N-acetylhexosaminidase-like domain"/>
    <property type="match status" value="1"/>
</dbReference>
<dbReference type="SUPFAM" id="SSF51445">
    <property type="entry name" value="(Trans)glycosidases"/>
    <property type="match status" value="1"/>
</dbReference>
<dbReference type="Gene3D" id="3.30.379.10">
    <property type="entry name" value="Chitobiase/beta-hexosaminidase domain 2-like"/>
    <property type="match status" value="1"/>
</dbReference>
<evidence type="ECO:0000259" key="3">
    <source>
        <dbReference type="Pfam" id="PF00728"/>
    </source>
</evidence>
<organism evidence="4 5">
    <name type="scientific">Photobacterium arenosum</name>
    <dbReference type="NCBI Taxonomy" id="2774143"/>
    <lineage>
        <taxon>Bacteria</taxon>
        <taxon>Pseudomonadati</taxon>
        <taxon>Pseudomonadota</taxon>
        <taxon>Gammaproteobacteria</taxon>
        <taxon>Vibrionales</taxon>
        <taxon>Vibrionaceae</taxon>
        <taxon>Photobacterium</taxon>
    </lineage>
</organism>
<dbReference type="Pfam" id="PF00728">
    <property type="entry name" value="Glyco_hydro_20"/>
    <property type="match status" value="1"/>
</dbReference>
<dbReference type="PRINTS" id="PR00738">
    <property type="entry name" value="GLHYDRLASE20"/>
</dbReference>
<dbReference type="InterPro" id="IPR025705">
    <property type="entry name" value="Beta_hexosaminidase_sua/sub"/>
</dbReference>
<accession>A0ABR9BPW8</accession>
<dbReference type="PANTHER" id="PTHR22600:SF21">
    <property type="entry name" value="BETA-HEXOSAMINIDASE A"/>
    <property type="match status" value="1"/>
</dbReference>
<reference evidence="4 5" key="1">
    <citation type="submission" date="2020-09" db="EMBL/GenBank/DDBJ databases">
        <title>Photobacterium sp. CAU 1568 isolated from sand of Sido Beach.</title>
        <authorList>
            <person name="Kim W."/>
        </authorList>
    </citation>
    <scope>NUCLEOTIDE SEQUENCE [LARGE SCALE GENOMIC DNA]</scope>
    <source>
        <strain evidence="4 5">CAU 1568</strain>
    </source>
</reference>
<dbReference type="Gene3D" id="3.20.20.80">
    <property type="entry name" value="Glycosidases"/>
    <property type="match status" value="1"/>
</dbReference>
<evidence type="ECO:0000256" key="2">
    <source>
        <dbReference type="ARBA" id="ARBA00022801"/>
    </source>
</evidence>
<evidence type="ECO:0000256" key="1">
    <source>
        <dbReference type="ARBA" id="ARBA00006285"/>
    </source>
</evidence>
<dbReference type="EMBL" id="JACYTP010000014">
    <property type="protein sequence ID" value="MBD8514542.1"/>
    <property type="molecule type" value="Genomic_DNA"/>
</dbReference>
<keyword evidence="2" id="KW-0378">Hydrolase</keyword>
<feature type="domain" description="Glycoside hydrolase family 20 catalytic" evidence="3">
    <location>
        <begin position="107"/>
        <end position="357"/>
    </location>
</feature>
<sequence>MTPDFSQLFPQPATLKLDHSAARTDYSALLAVIPTTVAQVIPSPSVSYRQDDSLPGQGFVIRIAASGIEIAMADEPGRLYAHYCLAQLIELCHGQVPSLTISDQPAFAKRGVIVDISRDKVPTMAALFKLVDFWSALRINQLQLYTEHTFAYPQHQAVWQDYSPMTAEEIQALDRYCRERGIELIPNQATFGHMEKWLCHPQYRHLAEQTTGFYDHRGDFRPESFGLNPLSDSVTEFIAGLLDTLLPNFSSDTLNLNFDETMDLGAGASQQACEQQGKGQVYLNYLKKVLGLAHARGKSCQIFSDMLFQYPDILPHLPGDLELLNWGYEEDHPYDDEHRQLAEFGYPFQVVVSTNTFASVAGRGQAARVHMRRAAESALKYGACGYQVSEWGDMGHAQQHFTALPGYVFGAAMAWDPHRHASVNAGLLVCTHFGEAYTQAQPLIDRLQDAYLTSGVVTPNCAFYGPFVFDQRSGRHIRRAEIASAEQIAAAMDDLSSLKADIAGLPASALQAEMLWTADCMLLASQIALSYANAGHRDITALPQQEKARILDKLALVEEAYADLWLLHYRPGGLRQSASRLGYLRALCQVELEPEVTER</sequence>
<dbReference type="Proteomes" id="UP000649768">
    <property type="component" value="Unassembled WGS sequence"/>
</dbReference>
<comment type="similarity">
    <text evidence="1">Belongs to the glycosyl hydrolase 20 family.</text>
</comment>
<proteinExistence type="inferred from homology"/>
<dbReference type="InterPro" id="IPR017853">
    <property type="entry name" value="GH"/>
</dbReference>
<comment type="caution">
    <text evidence="4">The sequence shown here is derived from an EMBL/GenBank/DDBJ whole genome shotgun (WGS) entry which is preliminary data.</text>
</comment>